<dbReference type="EMBL" id="KZ992506">
    <property type="protein sequence ID" value="RKP09542.1"/>
    <property type="molecule type" value="Genomic_DNA"/>
</dbReference>
<keyword evidence="4" id="KW-1185">Reference proteome</keyword>
<feature type="region of interest" description="Disordered" evidence="1">
    <location>
        <begin position="1"/>
        <end position="25"/>
    </location>
</feature>
<feature type="compositionally biased region" description="Low complexity" evidence="1">
    <location>
        <begin position="66"/>
        <end position="86"/>
    </location>
</feature>
<feature type="region of interest" description="Disordered" evidence="1">
    <location>
        <begin position="195"/>
        <end position="228"/>
    </location>
</feature>
<sequence length="687" mass="80025">MAARRGRSFQTKKPPPPASELALDEFDDFDDDWKLETAPVARKKAAKRSELAANESERAYQERRSGSQTPSSSSSSQGGWQTQGRRGVTRDELYNGLEDDGLDEFEEYDNKWGTGMRGQEAEPNYRLMCPMTLDMIAVTGEGKRVYKRVKDNTTVRMEFKKSTHEIWFWGDEDVIYDIAHIWDKRLQYLAENQDMNQKRRTKSKQDRGEAIPKISDIRREERGERHSMLSPKTMAELPDAPKSHLAYFIFPDPRNVTFPVHRVIGPQDKPLRELRQELSCHIELSDGAKALKVSAPNREILEKVIRRLKVHYIKRMHMPVKTIGGSFMPTRHPVMVVLTHAPDNEVTPLEMMHVSGPRPTLSMFSEVTHYDDDWQHRCKRANDMLQERITGCIDDFVNDARLHDGEVRLRVRFGTAFIVGAVSGGEPLEVSHALKDVIEGQGGMEMFSRCVTQSRQEIEHFKNNLPRTFKEVYDQHRVSYTLHCTYNPDNMRQVVNWQRTKIFARYTKDGRLSNWSCSYFEHRPMAYTGYNVSGHMDWQLEGIMWMTGTHDPDSMHSVLIRRTKIEKNAFMFSNTVDLVVDRVCRKTRTLFESNEEYYVEVTHTEFWDRDAEKDLRDNVIKLDSKPSHHTYSISLYPKMWQYELDKNAVAPVGHIPDYTPKTFTGSDQVPRLLNTIRQLQRIMHRRN</sequence>
<dbReference type="Proteomes" id="UP000271241">
    <property type="component" value="Unassembled WGS sequence"/>
</dbReference>
<feature type="compositionally biased region" description="Basic and acidic residues" evidence="1">
    <location>
        <begin position="203"/>
        <end position="227"/>
    </location>
</feature>
<proteinExistence type="predicted"/>
<reference evidence="4" key="1">
    <citation type="journal article" date="2018" name="Nat. Microbiol.">
        <title>Leveraging single-cell genomics to expand the fungal tree of life.</title>
        <authorList>
            <person name="Ahrendt S.R."/>
            <person name="Quandt C.A."/>
            <person name="Ciobanu D."/>
            <person name="Clum A."/>
            <person name="Salamov A."/>
            <person name="Andreopoulos B."/>
            <person name="Cheng J.F."/>
            <person name="Woyke T."/>
            <person name="Pelin A."/>
            <person name="Henrissat B."/>
            <person name="Reynolds N.K."/>
            <person name="Benny G.L."/>
            <person name="Smith M.E."/>
            <person name="James T.Y."/>
            <person name="Grigoriev I.V."/>
        </authorList>
    </citation>
    <scope>NUCLEOTIDE SEQUENCE [LARGE SCALE GENOMIC DNA]</scope>
    <source>
        <strain evidence="4">RSA 1356</strain>
    </source>
</reference>
<protein>
    <recommendedName>
        <fullName evidence="2">DUF7905 domain-containing protein</fullName>
    </recommendedName>
</protein>
<dbReference type="OrthoDB" id="4739136at2759"/>
<dbReference type="Pfam" id="PF25482">
    <property type="entry name" value="DUF7905"/>
    <property type="match status" value="1"/>
</dbReference>
<evidence type="ECO:0000256" key="1">
    <source>
        <dbReference type="SAM" id="MobiDB-lite"/>
    </source>
</evidence>
<feature type="domain" description="DUF7905" evidence="2">
    <location>
        <begin position="373"/>
        <end position="665"/>
    </location>
</feature>
<gene>
    <name evidence="3" type="ORF">THASP1DRAFT_28673</name>
</gene>
<feature type="compositionally biased region" description="Basic and acidic residues" evidence="1">
    <location>
        <begin position="47"/>
        <end position="65"/>
    </location>
</feature>
<dbReference type="AlphaFoldDB" id="A0A4P9XUB5"/>
<evidence type="ECO:0000259" key="2">
    <source>
        <dbReference type="Pfam" id="PF25482"/>
    </source>
</evidence>
<dbReference type="InterPro" id="IPR057227">
    <property type="entry name" value="DUF7905"/>
</dbReference>
<evidence type="ECO:0000313" key="3">
    <source>
        <dbReference type="EMBL" id="RKP09542.1"/>
    </source>
</evidence>
<name>A0A4P9XUB5_9FUNG</name>
<accession>A0A4P9XUB5</accession>
<dbReference type="STRING" id="78915.A0A4P9XUB5"/>
<organism evidence="3 4">
    <name type="scientific">Thamnocephalis sphaerospora</name>
    <dbReference type="NCBI Taxonomy" id="78915"/>
    <lineage>
        <taxon>Eukaryota</taxon>
        <taxon>Fungi</taxon>
        <taxon>Fungi incertae sedis</taxon>
        <taxon>Zoopagomycota</taxon>
        <taxon>Zoopagomycotina</taxon>
        <taxon>Zoopagomycetes</taxon>
        <taxon>Zoopagales</taxon>
        <taxon>Sigmoideomycetaceae</taxon>
        <taxon>Thamnocephalis</taxon>
    </lineage>
</organism>
<evidence type="ECO:0000313" key="4">
    <source>
        <dbReference type="Proteomes" id="UP000271241"/>
    </source>
</evidence>
<feature type="region of interest" description="Disordered" evidence="1">
    <location>
        <begin position="39"/>
        <end position="93"/>
    </location>
</feature>